<comment type="caution">
    <text evidence="1">The sequence shown here is derived from an EMBL/GenBank/DDBJ whole genome shotgun (WGS) entry which is preliminary data.</text>
</comment>
<evidence type="ECO:0000313" key="1">
    <source>
        <dbReference type="EMBL" id="GMS98310.1"/>
    </source>
</evidence>
<protein>
    <submittedName>
        <fullName evidence="1">Uncharacterized protein</fullName>
    </submittedName>
</protein>
<keyword evidence="2" id="KW-1185">Reference proteome</keyword>
<gene>
    <name evidence="1" type="ORF">PENTCL1PPCAC_20485</name>
</gene>
<proteinExistence type="predicted"/>
<feature type="non-terminal residue" evidence="1">
    <location>
        <position position="1"/>
    </location>
</feature>
<evidence type="ECO:0000313" key="2">
    <source>
        <dbReference type="Proteomes" id="UP001432027"/>
    </source>
</evidence>
<sequence length="65" mass="7224">RTELTGVRHRVLEWISTRSGEPWGVEARLLLAVHAILTGDGITWRPVGKLITNPVSPLEVPPMPF</sequence>
<organism evidence="1 2">
    <name type="scientific">Pristionchus entomophagus</name>
    <dbReference type="NCBI Taxonomy" id="358040"/>
    <lineage>
        <taxon>Eukaryota</taxon>
        <taxon>Metazoa</taxon>
        <taxon>Ecdysozoa</taxon>
        <taxon>Nematoda</taxon>
        <taxon>Chromadorea</taxon>
        <taxon>Rhabditida</taxon>
        <taxon>Rhabditina</taxon>
        <taxon>Diplogasteromorpha</taxon>
        <taxon>Diplogasteroidea</taxon>
        <taxon>Neodiplogasteridae</taxon>
        <taxon>Pristionchus</taxon>
    </lineage>
</organism>
<dbReference type="AlphaFoldDB" id="A0AAV5TVM9"/>
<reference evidence="1" key="1">
    <citation type="submission" date="2023-10" db="EMBL/GenBank/DDBJ databases">
        <title>Genome assembly of Pristionchus species.</title>
        <authorList>
            <person name="Yoshida K."/>
            <person name="Sommer R.J."/>
        </authorList>
    </citation>
    <scope>NUCLEOTIDE SEQUENCE</scope>
    <source>
        <strain evidence="1">RS0144</strain>
    </source>
</reference>
<accession>A0AAV5TVM9</accession>
<dbReference type="Proteomes" id="UP001432027">
    <property type="component" value="Unassembled WGS sequence"/>
</dbReference>
<dbReference type="EMBL" id="BTSX01000005">
    <property type="protein sequence ID" value="GMS98310.1"/>
    <property type="molecule type" value="Genomic_DNA"/>
</dbReference>
<name>A0AAV5TVM9_9BILA</name>